<evidence type="ECO:0000256" key="5">
    <source>
        <dbReference type="HAMAP-Rule" id="MF_01514"/>
    </source>
</evidence>
<proteinExistence type="inferred from homology"/>
<dbReference type="HAMAP" id="MF_01514">
    <property type="entry name" value="UPF0314"/>
    <property type="match status" value="1"/>
</dbReference>
<accession>A0ABS7PUA5</accession>
<dbReference type="Pfam" id="PF10755">
    <property type="entry name" value="DUF2585"/>
    <property type="match status" value="1"/>
</dbReference>
<protein>
    <recommendedName>
        <fullName evidence="5">UPF0314 protein K7G82_21225</fullName>
    </recommendedName>
</protein>
<evidence type="ECO:0000256" key="3">
    <source>
        <dbReference type="ARBA" id="ARBA00022989"/>
    </source>
</evidence>
<gene>
    <name evidence="6" type="ORF">K7G82_21225</name>
</gene>
<dbReference type="Proteomes" id="UP000706039">
    <property type="component" value="Unassembled WGS sequence"/>
</dbReference>
<keyword evidence="7" id="KW-1185">Reference proteome</keyword>
<feature type="transmembrane region" description="Helical" evidence="5">
    <location>
        <begin position="61"/>
        <end position="80"/>
    </location>
</feature>
<feature type="transmembrane region" description="Helical" evidence="5">
    <location>
        <begin position="146"/>
        <end position="166"/>
    </location>
</feature>
<comment type="caution">
    <text evidence="6">The sequence shown here is derived from an EMBL/GenBank/DDBJ whole genome shotgun (WGS) entry which is preliminary data.</text>
</comment>
<comment type="similarity">
    <text evidence="5">Belongs to the UPF0314 family.</text>
</comment>
<name>A0ABS7PUA5_9SPHN</name>
<keyword evidence="4 5" id="KW-0472">Membrane</keyword>
<organism evidence="6 7">
    <name type="scientific">Sphingomonas colocasiae</name>
    <dbReference type="NCBI Taxonomy" id="1848973"/>
    <lineage>
        <taxon>Bacteria</taxon>
        <taxon>Pseudomonadati</taxon>
        <taxon>Pseudomonadota</taxon>
        <taxon>Alphaproteobacteria</taxon>
        <taxon>Sphingomonadales</taxon>
        <taxon>Sphingomonadaceae</taxon>
        <taxon>Sphingomonas</taxon>
    </lineage>
</organism>
<evidence type="ECO:0000313" key="7">
    <source>
        <dbReference type="Proteomes" id="UP000706039"/>
    </source>
</evidence>
<keyword evidence="3 5" id="KW-1133">Transmembrane helix</keyword>
<reference evidence="6 7" key="1">
    <citation type="submission" date="2021-08" db="EMBL/GenBank/DDBJ databases">
        <authorList>
            <person name="Tuo L."/>
        </authorList>
    </citation>
    <scope>NUCLEOTIDE SEQUENCE [LARGE SCALE GENOMIC DNA]</scope>
    <source>
        <strain evidence="6 7">JCM 31229</strain>
    </source>
</reference>
<dbReference type="NCBIfam" id="NF002099">
    <property type="entry name" value="PRK00944.1"/>
    <property type="match status" value="1"/>
</dbReference>
<evidence type="ECO:0000313" key="6">
    <source>
        <dbReference type="EMBL" id="MBY8824841.1"/>
    </source>
</evidence>
<evidence type="ECO:0000256" key="1">
    <source>
        <dbReference type="ARBA" id="ARBA00022475"/>
    </source>
</evidence>
<evidence type="ECO:0000256" key="4">
    <source>
        <dbReference type="ARBA" id="ARBA00023136"/>
    </source>
</evidence>
<dbReference type="EMBL" id="JAINVV010000010">
    <property type="protein sequence ID" value="MBY8824841.1"/>
    <property type="molecule type" value="Genomic_DNA"/>
</dbReference>
<dbReference type="RefSeq" id="WP_222991952.1">
    <property type="nucleotide sequence ID" value="NZ_JAINVV010000010.1"/>
</dbReference>
<evidence type="ECO:0000256" key="2">
    <source>
        <dbReference type="ARBA" id="ARBA00022692"/>
    </source>
</evidence>
<sequence length="191" mass="20820">MSAPSIRDIGARHWAVVAVILAVTAAALLWAGRSAICACGTVELWHGALDAGNSQHIADWYTPSHIIHGFLFYGLGWLVMRSRPPGERLILAVAIEAAWEVLENSPIIINRYRDATMALGYSGDSVINSVADVAWMALGFAFARRAPVWVTVSLAIGFELLTLWVIRDNLTLNVLMLAWPIEAIKTWQGAG</sequence>
<dbReference type="InterPro" id="IPR019691">
    <property type="entry name" value="DUF2585"/>
</dbReference>
<keyword evidence="1 5" id="KW-1003">Cell membrane</keyword>
<comment type="subcellular location">
    <subcellularLocation>
        <location evidence="5">Cell membrane</location>
        <topology evidence="5">Multi-pass membrane protein</topology>
    </subcellularLocation>
</comment>
<keyword evidence="2 5" id="KW-0812">Transmembrane</keyword>